<accession>A0A1Y2ICK7</accession>
<evidence type="ECO:0000313" key="2">
    <source>
        <dbReference type="EMBL" id="OSC98869.1"/>
    </source>
</evidence>
<gene>
    <name evidence="2" type="ORF">PYCCODRAFT_905305</name>
</gene>
<dbReference type="EMBL" id="KZ084133">
    <property type="protein sequence ID" value="OSC98869.1"/>
    <property type="molecule type" value="Genomic_DNA"/>
</dbReference>
<feature type="transmembrane region" description="Helical" evidence="1">
    <location>
        <begin position="29"/>
        <end position="49"/>
    </location>
</feature>
<keyword evidence="1" id="KW-0812">Transmembrane</keyword>
<dbReference type="AlphaFoldDB" id="A0A1Y2ICK7"/>
<keyword evidence="3" id="KW-1185">Reference proteome</keyword>
<evidence type="ECO:0000256" key="1">
    <source>
        <dbReference type="SAM" id="Phobius"/>
    </source>
</evidence>
<protein>
    <submittedName>
        <fullName evidence="2">Uncharacterized protein</fullName>
    </submittedName>
</protein>
<keyword evidence="1" id="KW-0472">Membrane</keyword>
<evidence type="ECO:0000313" key="3">
    <source>
        <dbReference type="Proteomes" id="UP000193067"/>
    </source>
</evidence>
<name>A0A1Y2ICK7_TRAC3</name>
<sequence>MEICTGCLDTQGIGGQTTAGDGPMTSSSVLHPMVLVSIIALSDGCWIIGHRFRRAVKRIYHRFLRDGATPAAVNGECPRCGTKNFGIQCLVQRLIEKKDCQDKSRYLHTAVSIPNS</sequence>
<dbReference type="Proteomes" id="UP000193067">
    <property type="component" value="Unassembled WGS sequence"/>
</dbReference>
<reference evidence="2 3" key="1">
    <citation type="journal article" date="2015" name="Biotechnol. Biofuels">
        <title>Enhanced degradation of softwood versus hardwood by the white-rot fungus Pycnoporus coccineus.</title>
        <authorList>
            <person name="Couturier M."/>
            <person name="Navarro D."/>
            <person name="Chevret D."/>
            <person name="Henrissat B."/>
            <person name="Piumi F."/>
            <person name="Ruiz-Duenas F.J."/>
            <person name="Martinez A.T."/>
            <person name="Grigoriev I.V."/>
            <person name="Riley R."/>
            <person name="Lipzen A."/>
            <person name="Berrin J.G."/>
            <person name="Master E.R."/>
            <person name="Rosso M.N."/>
        </authorList>
    </citation>
    <scope>NUCLEOTIDE SEQUENCE [LARGE SCALE GENOMIC DNA]</scope>
    <source>
        <strain evidence="2 3">BRFM310</strain>
    </source>
</reference>
<organism evidence="2 3">
    <name type="scientific">Trametes coccinea (strain BRFM310)</name>
    <name type="common">Pycnoporus coccineus</name>
    <dbReference type="NCBI Taxonomy" id="1353009"/>
    <lineage>
        <taxon>Eukaryota</taxon>
        <taxon>Fungi</taxon>
        <taxon>Dikarya</taxon>
        <taxon>Basidiomycota</taxon>
        <taxon>Agaricomycotina</taxon>
        <taxon>Agaricomycetes</taxon>
        <taxon>Polyporales</taxon>
        <taxon>Polyporaceae</taxon>
        <taxon>Trametes</taxon>
    </lineage>
</organism>
<proteinExistence type="predicted"/>
<keyword evidence="1" id="KW-1133">Transmembrane helix</keyword>